<comment type="caution">
    <text evidence="3">The sequence shown here is derived from an EMBL/GenBank/DDBJ whole genome shotgun (WGS) entry which is preliminary data.</text>
</comment>
<keyword evidence="1" id="KW-0472">Membrane</keyword>
<dbReference type="PROSITE" id="PS50076">
    <property type="entry name" value="DNAJ_2"/>
    <property type="match status" value="1"/>
</dbReference>
<feature type="transmembrane region" description="Helical" evidence="1">
    <location>
        <begin position="320"/>
        <end position="344"/>
    </location>
</feature>
<dbReference type="InterPro" id="IPR001623">
    <property type="entry name" value="DnaJ_domain"/>
</dbReference>
<accession>A0A7C4QML7</accession>
<keyword evidence="1" id="KW-0812">Transmembrane</keyword>
<dbReference type="SUPFAM" id="SSF160246">
    <property type="entry name" value="EspE N-terminal domain-like"/>
    <property type="match status" value="1"/>
</dbReference>
<evidence type="ECO:0000256" key="1">
    <source>
        <dbReference type="SAM" id="Phobius"/>
    </source>
</evidence>
<evidence type="ECO:0000259" key="2">
    <source>
        <dbReference type="PROSITE" id="PS50076"/>
    </source>
</evidence>
<organism evidence="3">
    <name type="scientific">Schlesneria paludicola</name>
    <dbReference type="NCBI Taxonomy" id="360056"/>
    <lineage>
        <taxon>Bacteria</taxon>
        <taxon>Pseudomonadati</taxon>
        <taxon>Planctomycetota</taxon>
        <taxon>Planctomycetia</taxon>
        <taxon>Planctomycetales</taxon>
        <taxon>Planctomycetaceae</taxon>
        <taxon>Schlesneria</taxon>
    </lineage>
</organism>
<dbReference type="Gene3D" id="1.10.287.110">
    <property type="entry name" value="DnaJ domain"/>
    <property type="match status" value="1"/>
</dbReference>
<proteinExistence type="predicted"/>
<keyword evidence="1" id="KW-1133">Transmembrane helix</keyword>
<protein>
    <submittedName>
        <fullName evidence="3">General secretion pathway protein GspE</fullName>
    </submittedName>
</protein>
<name>A0A7C4QML7_9PLAN</name>
<reference evidence="3" key="1">
    <citation type="journal article" date="2020" name="mSystems">
        <title>Genome- and Community-Level Interaction Insights into Carbon Utilization and Element Cycling Functions of Hydrothermarchaeota in Hydrothermal Sediment.</title>
        <authorList>
            <person name="Zhou Z."/>
            <person name="Liu Y."/>
            <person name="Xu W."/>
            <person name="Pan J."/>
            <person name="Luo Z.H."/>
            <person name="Li M."/>
        </authorList>
    </citation>
    <scope>NUCLEOTIDE SEQUENCE [LARGE SCALE GENOMIC DNA]</scope>
    <source>
        <strain evidence="3">SpSt-508</strain>
    </source>
</reference>
<dbReference type="Gene3D" id="3.30.300.160">
    <property type="entry name" value="Type II secretion system, protein E, N-terminal domain"/>
    <property type="match status" value="1"/>
</dbReference>
<dbReference type="InterPro" id="IPR007831">
    <property type="entry name" value="T2SS_GspE_N"/>
</dbReference>
<evidence type="ECO:0000313" key="3">
    <source>
        <dbReference type="EMBL" id="HGT38927.1"/>
    </source>
</evidence>
<gene>
    <name evidence="3" type="ORF">ENS64_06640</name>
</gene>
<sequence length="347" mass="39062">MDVYKEWLGIPEGPRPPDYYALLRLVQFEDDPEKIRKHYKKLNAHVRKYATGQYSVESQELLNELAKAMLCLTDAESKKEYDRSLGRVIDERDAATGRKPLTAYLQEEGVLTGAQVNEVKSHADRIGLTLRDAVVQMKLATVEQATRAYANELGLSYIDLADMVPEEAALDALPKNVVRRYTCLPLFVDAEKVLVACADEPSHDLEEEIRLRFGRPMKTVLATPQSIKENIDRYYAPGMRKEPTAPAKAGGMAAKTGGMAAKIAQKVAQQKPVSSLSPEERAERRNLGIVLACMTFVILGNLDTWVLWDLAWRHFLPLSFQYFPFVGTLILGGPALFVIWQLYFKSR</sequence>
<feature type="domain" description="J" evidence="2">
    <location>
        <begin position="18"/>
        <end position="85"/>
    </location>
</feature>
<feature type="transmembrane region" description="Helical" evidence="1">
    <location>
        <begin position="287"/>
        <end position="308"/>
    </location>
</feature>
<dbReference type="InterPro" id="IPR036869">
    <property type="entry name" value="J_dom_sf"/>
</dbReference>
<dbReference type="SUPFAM" id="SSF46565">
    <property type="entry name" value="Chaperone J-domain"/>
    <property type="match status" value="1"/>
</dbReference>
<dbReference type="EMBL" id="DSVQ01000012">
    <property type="protein sequence ID" value="HGT38927.1"/>
    <property type="molecule type" value="Genomic_DNA"/>
</dbReference>
<dbReference type="Pfam" id="PF05157">
    <property type="entry name" value="MshEN"/>
    <property type="match status" value="1"/>
</dbReference>
<dbReference type="AlphaFoldDB" id="A0A7C4QML7"/>
<dbReference type="InterPro" id="IPR037257">
    <property type="entry name" value="T2SS_E_N_sf"/>
</dbReference>